<feature type="active site" description="Proton donor" evidence="16">
    <location>
        <position position="168"/>
    </location>
</feature>
<evidence type="ECO:0000256" key="15">
    <source>
        <dbReference type="PIRNR" id="PIRNR037299"/>
    </source>
</evidence>
<evidence type="ECO:0000256" key="5">
    <source>
        <dbReference type="ARBA" id="ARBA00022679"/>
    </source>
</evidence>
<evidence type="ECO:0000256" key="2">
    <source>
        <dbReference type="ARBA" id="ARBA00004589"/>
    </source>
</evidence>
<evidence type="ECO:0000256" key="11">
    <source>
        <dbReference type="ARBA" id="ARBA00023295"/>
    </source>
</evidence>
<dbReference type="PANTHER" id="PTHR10963:SF22">
    <property type="entry name" value="GLYCOSIDASE CRH2-RELATED"/>
    <property type="match status" value="1"/>
</dbReference>
<evidence type="ECO:0000256" key="1">
    <source>
        <dbReference type="ARBA" id="ARBA00000822"/>
    </source>
</evidence>
<evidence type="ECO:0000256" key="9">
    <source>
        <dbReference type="ARBA" id="ARBA00023180"/>
    </source>
</evidence>
<dbReference type="InterPro" id="IPR013320">
    <property type="entry name" value="ConA-like_dom_sf"/>
</dbReference>
<evidence type="ECO:0000256" key="8">
    <source>
        <dbReference type="ARBA" id="ARBA00023136"/>
    </source>
</evidence>
<comment type="similarity">
    <text evidence="13">Belongs to the glycosyl hydrolase 16 family. CRH1 subfamily.</text>
</comment>
<feature type="active site" description="Nucleophile" evidence="16">
    <location>
        <position position="164"/>
    </location>
</feature>
<dbReference type="AlphaFoldDB" id="A0AAN6EXB2"/>
<evidence type="ECO:0000256" key="3">
    <source>
        <dbReference type="ARBA" id="ARBA00022622"/>
    </source>
</evidence>
<dbReference type="GO" id="GO:0009277">
    <property type="term" value="C:fungal-type cell wall"/>
    <property type="evidence" value="ECO:0007669"/>
    <property type="project" value="TreeGrafter"/>
</dbReference>
<feature type="compositionally biased region" description="Low complexity" evidence="17">
    <location>
        <begin position="382"/>
        <end position="413"/>
    </location>
</feature>
<reference evidence="20" key="1">
    <citation type="submission" date="2023-01" db="EMBL/GenBank/DDBJ databases">
        <title>Exophiala dermititidis isolated from Cystic Fibrosis Patient.</title>
        <authorList>
            <person name="Kurbessoian T."/>
            <person name="Crocker A."/>
            <person name="Murante D."/>
            <person name="Hogan D.A."/>
            <person name="Stajich J.E."/>
        </authorList>
    </citation>
    <scope>NUCLEOTIDE SEQUENCE</scope>
    <source>
        <strain evidence="20">Ex8</strain>
    </source>
</reference>
<dbReference type="Proteomes" id="UP001161757">
    <property type="component" value="Unassembled WGS sequence"/>
</dbReference>
<evidence type="ECO:0000256" key="12">
    <source>
        <dbReference type="ARBA" id="ARBA00023316"/>
    </source>
</evidence>
<keyword evidence="4" id="KW-0328">Glycosyltransferase</keyword>
<evidence type="ECO:0000256" key="4">
    <source>
        <dbReference type="ARBA" id="ARBA00022676"/>
    </source>
</evidence>
<organism evidence="20 21">
    <name type="scientific">Exophiala dermatitidis</name>
    <name type="common">Black yeast-like fungus</name>
    <name type="synonym">Wangiella dermatitidis</name>
    <dbReference type="NCBI Taxonomy" id="5970"/>
    <lineage>
        <taxon>Eukaryota</taxon>
        <taxon>Fungi</taxon>
        <taxon>Dikarya</taxon>
        <taxon>Ascomycota</taxon>
        <taxon>Pezizomycotina</taxon>
        <taxon>Eurotiomycetes</taxon>
        <taxon>Chaetothyriomycetidae</taxon>
        <taxon>Chaetothyriales</taxon>
        <taxon>Herpotrichiellaceae</taxon>
        <taxon>Exophiala</taxon>
    </lineage>
</organism>
<dbReference type="GO" id="GO:0098552">
    <property type="term" value="C:side of membrane"/>
    <property type="evidence" value="ECO:0007669"/>
    <property type="project" value="UniProtKB-KW"/>
</dbReference>
<dbReference type="GO" id="GO:0016757">
    <property type="term" value="F:glycosyltransferase activity"/>
    <property type="evidence" value="ECO:0007669"/>
    <property type="project" value="UniProtKB-KW"/>
</dbReference>
<dbReference type="EMBL" id="JAJGCB010000004">
    <property type="protein sequence ID" value="KAJ8992948.1"/>
    <property type="molecule type" value="Genomic_DNA"/>
</dbReference>
<comment type="caution">
    <text evidence="20">The sequence shown here is derived from an EMBL/GenBank/DDBJ whole genome shotgun (WGS) entry which is preliminary data.</text>
</comment>
<dbReference type="InterPro" id="IPR017168">
    <property type="entry name" value="CHR-like"/>
</dbReference>
<sequence>MHTMAGRVLHSVAFLAALAPTVWSATTCGGGKLCPQDTPCCSQYGECGVGAYCLGGCDPVNSFSIDACVPAPVCQSKTYKFDNLDGVMANTKYLGDSSKADWVSSGTPLSYNGQVLLTMAEDTVGTLLASTHYVWYGKVSAKLQTSAGAGVVTAFILLGDSKDEIDFEFVGVELTTAQTNFYSLGVTNYNNGYNATVSSDVHKNMHEYEIDWQPDTITWSIDGKVVRTLNLEDTWNATANRYSYPQTPARVQLSLWPGGLASNGQGTIDWAGGLVQWDSPYMTNGYYYATFDEVSVECYDPPTGANIKGNKTYIYTSTDLTNATVEITNNKTILSSFLASGLNMSAGAASGTASASGSTKTSDVATVPGLTGAGPGNDGQRGSNSSDSSSDSDSGSDSSESSTASATGSASTGFVQGDGGSSSGKNGAAQYGGNSESVLRGSLFAVVVALVGLCVL</sequence>
<feature type="signal peptide" evidence="18">
    <location>
        <begin position="1"/>
        <end position="24"/>
    </location>
</feature>
<keyword evidence="8 15" id="KW-0472">Membrane</keyword>
<dbReference type="Gene3D" id="2.60.120.200">
    <property type="match status" value="1"/>
</dbReference>
<dbReference type="PROSITE" id="PS00026">
    <property type="entry name" value="CHIT_BIND_I_1"/>
    <property type="match status" value="1"/>
</dbReference>
<evidence type="ECO:0000256" key="10">
    <source>
        <dbReference type="ARBA" id="ARBA00023288"/>
    </source>
</evidence>
<comment type="catalytic activity">
    <reaction evidence="1">
        <text>Random endo-hydrolysis of N-acetyl-beta-D-glucosaminide (1-&gt;4)-beta-linkages in chitin and chitodextrins.</text>
        <dbReference type="EC" id="3.2.1.14"/>
    </reaction>
</comment>
<keyword evidence="7 15" id="KW-0378">Hydrolase</keyword>
<evidence type="ECO:0000256" key="16">
    <source>
        <dbReference type="PIRSR" id="PIRSR037299-1"/>
    </source>
</evidence>
<dbReference type="PROSITE" id="PS51762">
    <property type="entry name" value="GH16_2"/>
    <property type="match status" value="1"/>
</dbReference>
<dbReference type="PIRSF" id="PIRSF037299">
    <property type="entry name" value="Glycosidase_CRH1_prd"/>
    <property type="match status" value="1"/>
</dbReference>
<dbReference type="GO" id="GO:0008061">
    <property type="term" value="F:chitin binding"/>
    <property type="evidence" value="ECO:0007669"/>
    <property type="project" value="InterPro"/>
</dbReference>
<dbReference type="FunFam" id="2.60.120.200:FF:000159">
    <property type="entry name" value="Glycosidase"/>
    <property type="match status" value="1"/>
</dbReference>
<evidence type="ECO:0000259" key="19">
    <source>
        <dbReference type="PROSITE" id="PS51762"/>
    </source>
</evidence>
<dbReference type="GO" id="GO:0005975">
    <property type="term" value="P:carbohydrate metabolic process"/>
    <property type="evidence" value="ECO:0007669"/>
    <property type="project" value="InterPro"/>
</dbReference>
<name>A0AAN6EXB2_EXODE</name>
<dbReference type="InterPro" id="IPR050546">
    <property type="entry name" value="Glycosyl_Hydrlase_16"/>
</dbReference>
<dbReference type="EC" id="3.2.-.-" evidence="15"/>
<evidence type="ECO:0000256" key="7">
    <source>
        <dbReference type="ARBA" id="ARBA00022801"/>
    </source>
</evidence>
<keyword evidence="11 20" id="KW-0326">Glycosidase</keyword>
<feature type="chain" id="PRO_5042929423" description="Crh-like protein" evidence="18">
    <location>
        <begin position="25"/>
        <end position="456"/>
    </location>
</feature>
<evidence type="ECO:0000256" key="6">
    <source>
        <dbReference type="ARBA" id="ARBA00022729"/>
    </source>
</evidence>
<feature type="domain" description="GH16" evidence="19">
    <location>
        <begin position="64"/>
        <end position="279"/>
    </location>
</feature>
<dbReference type="Pfam" id="PF00722">
    <property type="entry name" value="Glyco_hydro_16"/>
    <property type="match status" value="1"/>
</dbReference>
<keyword evidence="9" id="KW-0325">Glycoprotein</keyword>
<comment type="subcellular location">
    <subcellularLocation>
        <location evidence="2">Membrane</location>
        <topology evidence="2">Lipid-anchor</topology>
        <topology evidence="2">GPI-anchor</topology>
    </subcellularLocation>
</comment>
<dbReference type="PANTHER" id="PTHR10963">
    <property type="entry name" value="GLYCOSYL HYDROLASE-RELATED"/>
    <property type="match status" value="1"/>
</dbReference>
<gene>
    <name evidence="20" type="primary">UTR2</name>
    <name evidence="20" type="ORF">HRR80_002990</name>
</gene>
<evidence type="ECO:0000256" key="18">
    <source>
        <dbReference type="SAM" id="SignalP"/>
    </source>
</evidence>
<evidence type="ECO:0000256" key="13">
    <source>
        <dbReference type="ARBA" id="ARBA00038074"/>
    </source>
</evidence>
<feature type="region of interest" description="Disordered" evidence="17">
    <location>
        <begin position="349"/>
        <end position="432"/>
    </location>
</feature>
<keyword evidence="6 18" id="KW-0732">Signal</keyword>
<dbReference type="InterPro" id="IPR000757">
    <property type="entry name" value="Beta-glucanase-like"/>
</dbReference>
<keyword evidence="5" id="KW-0808">Transferase</keyword>
<evidence type="ECO:0000256" key="17">
    <source>
        <dbReference type="SAM" id="MobiDB-lite"/>
    </source>
</evidence>
<feature type="compositionally biased region" description="Low complexity" evidence="17">
    <location>
        <begin position="349"/>
        <end position="362"/>
    </location>
</feature>
<dbReference type="SUPFAM" id="SSF49899">
    <property type="entry name" value="Concanavalin A-like lectins/glucanases"/>
    <property type="match status" value="1"/>
</dbReference>
<evidence type="ECO:0000313" key="20">
    <source>
        <dbReference type="EMBL" id="KAJ8992948.1"/>
    </source>
</evidence>
<dbReference type="GO" id="GO:0008843">
    <property type="term" value="F:endochitinase activity"/>
    <property type="evidence" value="ECO:0007669"/>
    <property type="project" value="UniProtKB-EC"/>
</dbReference>
<dbReference type="InterPro" id="IPR018371">
    <property type="entry name" value="Chitin-binding_1_CS"/>
</dbReference>
<dbReference type="CDD" id="cd02183">
    <property type="entry name" value="GH16_fungal_CRH1_transglycosylase"/>
    <property type="match status" value="1"/>
</dbReference>
<dbReference type="GO" id="GO:0031505">
    <property type="term" value="P:fungal-type cell wall organization"/>
    <property type="evidence" value="ECO:0007669"/>
    <property type="project" value="TreeGrafter"/>
</dbReference>
<keyword evidence="10" id="KW-0449">Lipoprotein</keyword>
<comment type="function">
    <text evidence="14">Dual chitinase/transglycosylase that plays a role in cell wall architecture. Chitinase and transglycosylase activities are coupled. Required for the polysaccharide cross-linking at the septa and the cell wall. More specifically, transfers chitin to 1,6-beta-glucan in the cell wall.</text>
</comment>
<protein>
    <recommendedName>
        <fullName evidence="15">Crh-like protein</fullName>
        <ecNumber evidence="15">3.2.-.-</ecNumber>
    </recommendedName>
</protein>
<accession>A0AAN6EXB2</accession>
<keyword evidence="12" id="KW-0961">Cell wall biogenesis/degradation</keyword>
<keyword evidence="3" id="KW-0336">GPI-anchor</keyword>
<evidence type="ECO:0000313" key="21">
    <source>
        <dbReference type="Proteomes" id="UP001161757"/>
    </source>
</evidence>
<evidence type="ECO:0000256" key="14">
    <source>
        <dbReference type="ARBA" id="ARBA00093308"/>
    </source>
</evidence>
<proteinExistence type="inferred from homology"/>